<dbReference type="EMBL" id="JABSTU010000011">
    <property type="protein sequence ID" value="KAH8010131.1"/>
    <property type="molecule type" value="Genomic_DNA"/>
</dbReference>
<dbReference type="Pfam" id="PF03221">
    <property type="entry name" value="HTH_Tnp_Tc5"/>
    <property type="match status" value="1"/>
</dbReference>
<keyword evidence="5" id="KW-1185">Reference proteome</keyword>
<protein>
    <recommendedName>
        <fullName evidence="3">HTH CENPB-type domain-containing protein</fullName>
    </recommendedName>
</protein>
<evidence type="ECO:0000313" key="5">
    <source>
        <dbReference type="Proteomes" id="UP000821866"/>
    </source>
</evidence>
<sequence length="133" mass="15304">MGQYASYTAAFKLKALDYALKHGNHAVSRHFGVDEILIRYWKKQHDKLMATNSTRRASRGPKSGKFPEMEKAVLEYVKDICKHGCAVSLEMIRTQARTVSRWLGTATKNFRPSSGWTTHFMRRNELSLRRPTS</sequence>
<organism evidence="4 5">
    <name type="scientific">Rhipicephalus microplus</name>
    <name type="common">Cattle tick</name>
    <name type="synonym">Boophilus microplus</name>
    <dbReference type="NCBI Taxonomy" id="6941"/>
    <lineage>
        <taxon>Eukaryota</taxon>
        <taxon>Metazoa</taxon>
        <taxon>Ecdysozoa</taxon>
        <taxon>Arthropoda</taxon>
        <taxon>Chelicerata</taxon>
        <taxon>Arachnida</taxon>
        <taxon>Acari</taxon>
        <taxon>Parasitiformes</taxon>
        <taxon>Ixodida</taxon>
        <taxon>Ixodoidea</taxon>
        <taxon>Ixodidae</taxon>
        <taxon>Rhipicephalinae</taxon>
        <taxon>Rhipicephalus</taxon>
        <taxon>Boophilus</taxon>
    </lineage>
</organism>
<proteinExistence type="predicted"/>
<dbReference type="GO" id="GO:0005634">
    <property type="term" value="C:nucleus"/>
    <property type="evidence" value="ECO:0007669"/>
    <property type="project" value="UniProtKB-SubCell"/>
</dbReference>
<dbReference type="SUPFAM" id="SSF46689">
    <property type="entry name" value="Homeodomain-like"/>
    <property type="match status" value="1"/>
</dbReference>
<dbReference type="InterPro" id="IPR006600">
    <property type="entry name" value="HTH_CenpB_DNA-bd_dom"/>
</dbReference>
<feature type="domain" description="HTH CENPB-type" evidence="3">
    <location>
        <begin position="57"/>
        <end position="130"/>
    </location>
</feature>
<evidence type="ECO:0000256" key="1">
    <source>
        <dbReference type="ARBA" id="ARBA00004123"/>
    </source>
</evidence>
<comment type="caution">
    <text evidence="4">The sequence shown here is derived from an EMBL/GenBank/DDBJ whole genome shotgun (WGS) entry which is preliminary data.</text>
</comment>
<dbReference type="Proteomes" id="UP000821866">
    <property type="component" value="Chromosome 9"/>
</dbReference>
<reference evidence="4" key="2">
    <citation type="submission" date="2021-09" db="EMBL/GenBank/DDBJ databases">
        <authorList>
            <person name="Jia N."/>
            <person name="Wang J."/>
            <person name="Shi W."/>
            <person name="Du L."/>
            <person name="Sun Y."/>
            <person name="Zhan W."/>
            <person name="Jiang J."/>
            <person name="Wang Q."/>
            <person name="Zhang B."/>
            <person name="Ji P."/>
            <person name="Sakyi L.B."/>
            <person name="Cui X."/>
            <person name="Yuan T."/>
            <person name="Jiang B."/>
            <person name="Yang W."/>
            <person name="Lam T.T.-Y."/>
            <person name="Chang Q."/>
            <person name="Ding S."/>
            <person name="Wang X."/>
            <person name="Zhu J."/>
            <person name="Ruan X."/>
            <person name="Zhao L."/>
            <person name="Wei J."/>
            <person name="Que T."/>
            <person name="Du C."/>
            <person name="Cheng J."/>
            <person name="Dai P."/>
            <person name="Han X."/>
            <person name="Huang E."/>
            <person name="Gao Y."/>
            <person name="Liu J."/>
            <person name="Shao H."/>
            <person name="Ye R."/>
            <person name="Li L."/>
            <person name="Wei W."/>
            <person name="Wang X."/>
            <person name="Wang C."/>
            <person name="Huo Q."/>
            <person name="Li W."/>
            <person name="Guo W."/>
            <person name="Chen H."/>
            <person name="Chen S."/>
            <person name="Zhou L."/>
            <person name="Zhou L."/>
            <person name="Ni X."/>
            <person name="Tian J."/>
            <person name="Zhou Y."/>
            <person name="Sheng Y."/>
            <person name="Liu T."/>
            <person name="Pan Y."/>
            <person name="Xia L."/>
            <person name="Li J."/>
            <person name="Zhao F."/>
            <person name="Cao W."/>
        </authorList>
    </citation>
    <scope>NUCLEOTIDE SEQUENCE</scope>
    <source>
        <strain evidence="4">Rmic-2018</strain>
        <tissue evidence="4">Larvae</tissue>
    </source>
</reference>
<evidence type="ECO:0000256" key="2">
    <source>
        <dbReference type="ARBA" id="ARBA00023125"/>
    </source>
</evidence>
<dbReference type="SMART" id="SM00674">
    <property type="entry name" value="CENPB"/>
    <property type="match status" value="1"/>
</dbReference>
<reference evidence="4" key="1">
    <citation type="journal article" date="2020" name="Cell">
        <title>Large-Scale Comparative Analyses of Tick Genomes Elucidate Their Genetic Diversity and Vector Capacities.</title>
        <authorList>
            <consortium name="Tick Genome and Microbiome Consortium (TIGMIC)"/>
            <person name="Jia N."/>
            <person name="Wang J."/>
            <person name="Shi W."/>
            <person name="Du L."/>
            <person name="Sun Y."/>
            <person name="Zhan W."/>
            <person name="Jiang J.F."/>
            <person name="Wang Q."/>
            <person name="Zhang B."/>
            <person name="Ji P."/>
            <person name="Bell-Sakyi L."/>
            <person name="Cui X.M."/>
            <person name="Yuan T.T."/>
            <person name="Jiang B.G."/>
            <person name="Yang W.F."/>
            <person name="Lam T.T."/>
            <person name="Chang Q.C."/>
            <person name="Ding S.J."/>
            <person name="Wang X.J."/>
            <person name="Zhu J.G."/>
            <person name="Ruan X.D."/>
            <person name="Zhao L."/>
            <person name="Wei J.T."/>
            <person name="Ye R.Z."/>
            <person name="Que T.C."/>
            <person name="Du C.H."/>
            <person name="Zhou Y.H."/>
            <person name="Cheng J.X."/>
            <person name="Dai P.F."/>
            <person name="Guo W.B."/>
            <person name="Han X.H."/>
            <person name="Huang E.J."/>
            <person name="Li L.F."/>
            <person name="Wei W."/>
            <person name="Gao Y.C."/>
            <person name="Liu J.Z."/>
            <person name="Shao H.Z."/>
            <person name="Wang X."/>
            <person name="Wang C.C."/>
            <person name="Yang T.C."/>
            <person name="Huo Q.B."/>
            <person name="Li W."/>
            <person name="Chen H.Y."/>
            <person name="Chen S.E."/>
            <person name="Zhou L.G."/>
            <person name="Ni X.B."/>
            <person name="Tian J.H."/>
            <person name="Sheng Y."/>
            <person name="Liu T."/>
            <person name="Pan Y.S."/>
            <person name="Xia L.Y."/>
            <person name="Li J."/>
            <person name="Zhao F."/>
            <person name="Cao W.C."/>
        </authorList>
    </citation>
    <scope>NUCLEOTIDE SEQUENCE</scope>
    <source>
        <strain evidence="4">Rmic-2018</strain>
    </source>
</reference>
<evidence type="ECO:0000313" key="4">
    <source>
        <dbReference type="EMBL" id="KAH8010131.1"/>
    </source>
</evidence>
<gene>
    <name evidence="4" type="ORF">HPB51_025255</name>
</gene>
<comment type="subcellular location">
    <subcellularLocation>
        <location evidence="1">Nucleus</location>
    </subcellularLocation>
</comment>
<keyword evidence="2" id="KW-0238">DNA-binding</keyword>
<dbReference type="InterPro" id="IPR009057">
    <property type="entry name" value="Homeodomain-like_sf"/>
</dbReference>
<dbReference type="Gene3D" id="1.10.10.60">
    <property type="entry name" value="Homeodomain-like"/>
    <property type="match status" value="2"/>
</dbReference>
<name>A0A9J6D7V6_RHIMP</name>
<dbReference type="AlphaFoldDB" id="A0A9J6D7V6"/>
<dbReference type="PROSITE" id="PS51253">
    <property type="entry name" value="HTH_CENPB"/>
    <property type="match status" value="1"/>
</dbReference>
<accession>A0A9J6D7V6</accession>
<dbReference type="GO" id="GO:0003677">
    <property type="term" value="F:DNA binding"/>
    <property type="evidence" value="ECO:0007669"/>
    <property type="project" value="UniProtKB-KW"/>
</dbReference>
<evidence type="ECO:0000259" key="3">
    <source>
        <dbReference type="PROSITE" id="PS51253"/>
    </source>
</evidence>